<dbReference type="PANTHER" id="PTHR45992">
    <property type="entry name" value="EUKARYOTIC ELONGATION FACTOR 2 KINASE-RELATED"/>
    <property type="match status" value="1"/>
</dbReference>
<protein>
    <recommendedName>
        <fullName evidence="7">Alpha-type protein kinase domain-containing protein</fullName>
    </recommendedName>
</protein>
<dbReference type="Gene3D" id="3.20.200.10">
    <property type="entry name" value="MHCK/EF2 kinase"/>
    <property type="match status" value="1"/>
</dbReference>
<comment type="caution">
    <text evidence="8">The sequence shown here is derived from an EMBL/GenBank/DDBJ whole genome shotgun (WGS) entry which is preliminary data.</text>
</comment>
<dbReference type="EMBL" id="JACAZE010000005">
    <property type="protein sequence ID" value="KAF7317303.1"/>
    <property type="molecule type" value="Genomic_DNA"/>
</dbReference>
<proteinExistence type="predicted"/>
<evidence type="ECO:0000256" key="2">
    <source>
        <dbReference type="ARBA" id="ARBA00022679"/>
    </source>
</evidence>
<keyword evidence="2" id="KW-0808">Transferase</keyword>
<dbReference type="GO" id="GO:0004674">
    <property type="term" value="F:protein serine/threonine kinase activity"/>
    <property type="evidence" value="ECO:0007669"/>
    <property type="project" value="UniProtKB-KW"/>
</dbReference>
<sequence>MSRPRLDNSERRVPTFQAPAPAASVNMSLSGNGSLSARIAPASGDRSSPPPDVDALRIALSKQTQPTADEITTYFSTRYVEVLILNLRGDLKLNDLIALANTDNRNDVLDHPGFRACIKLDLSHSSFGSFKKCYDAVLHPTTNKPLNVVAKQTIYTNTDNRVTVHPSRDQGIRLANELVCLAWAKALGRLVDDYIRQVVQKKAEGWKPRVARPAVHFVSAALAISQGQERAAAIYMVEEKIGGVFHKFINNASAKISDSLPSYLQEVALFLAFSQHAQYHLTNKQVFVSDFQGGYENAESDVILLTDPQIMTSPDLGRIFAEGNVRKSFQAFPEQHECNVFCEDFELKPLTGK</sequence>
<keyword evidence="3" id="KW-0547">Nucleotide-binding</keyword>
<dbReference type="OrthoDB" id="301415at2759"/>
<evidence type="ECO:0000256" key="5">
    <source>
        <dbReference type="ARBA" id="ARBA00022840"/>
    </source>
</evidence>
<keyword evidence="9" id="KW-1185">Reference proteome</keyword>
<feature type="domain" description="Alpha-type protein kinase" evidence="7">
    <location>
        <begin position="101"/>
        <end position="350"/>
    </location>
</feature>
<dbReference type="SUPFAM" id="SSF56112">
    <property type="entry name" value="Protein kinase-like (PK-like)"/>
    <property type="match status" value="1"/>
</dbReference>
<feature type="region of interest" description="Disordered" evidence="6">
    <location>
        <begin position="1"/>
        <end position="29"/>
    </location>
</feature>
<dbReference type="InterPro" id="IPR051852">
    <property type="entry name" value="Alpha-type_PK"/>
</dbReference>
<gene>
    <name evidence="8" type="ORF">HMN09_00465800</name>
</gene>
<evidence type="ECO:0000256" key="1">
    <source>
        <dbReference type="ARBA" id="ARBA00022527"/>
    </source>
</evidence>
<dbReference type="Proteomes" id="UP000613580">
    <property type="component" value="Unassembled WGS sequence"/>
</dbReference>
<evidence type="ECO:0000256" key="6">
    <source>
        <dbReference type="SAM" id="MobiDB-lite"/>
    </source>
</evidence>
<evidence type="ECO:0000256" key="3">
    <source>
        <dbReference type="ARBA" id="ARBA00022741"/>
    </source>
</evidence>
<feature type="compositionally biased region" description="Basic and acidic residues" evidence="6">
    <location>
        <begin position="1"/>
        <end position="13"/>
    </location>
</feature>
<dbReference type="InterPro" id="IPR011009">
    <property type="entry name" value="Kinase-like_dom_sf"/>
</dbReference>
<evidence type="ECO:0000256" key="4">
    <source>
        <dbReference type="ARBA" id="ARBA00022777"/>
    </source>
</evidence>
<dbReference type="PROSITE" id="PS51158">
    <property type="entry name" value="ALPHA_KINASE"/>
    <property type="match status" value="1"/>
</dbReference>
<evidence type="ECO:0000259" key="7">
    <source>
        <dbReference type="PROSITE" id="PS51158"/>
    </source>
</evidence>
<dbReference type="AlphaFoldDB" id="A0A8H6TGK4"/>
<name>A0A8H6TGK4_MYCCL</name>
<evidence type="ECO:0000313" key="9">
    <source>
        <dbReference type="Proteomes" id="UP000613580"/>
    </source>
</evidence>
<dbReference type="PANTHER" id="PTHR45992:SF11">
    <property type="entry name" value="ALPHA-TYPE PROTEIN KINASE DOMAIN-CONTAINING PROTEIN"/>
    <property type="match status" value="1"/>
</dbReference>
<dbReference type="GO" id="GO:0005524">
    <property type="term" value="F:ATP binding"/>
    <property type="evidence" value="ECO:0007669"/>
    <property type="project" value="UniProtKB-KW"/>
</dbReference>
<accession>A0A8H6TGK4</accession>
<organism evidence="8 9">
    <name type="scientific">Mycena chlorophos</name>
    <name type="common">Agaric fungus</name>
    <name type="synonym">Agaricus chlorophos</name>
    <dbReference type="NCBI Taxonomy" id="658473"/>
    <lineage>
        <taxon>Eukaryota</taxon>
        <taxon>Fungi</taxon>
        <taxon>Dikarya</taxon>
        <taxon>Basidiomycota</taxon>
        <taxon>Agaricomycotina</taxon>
        <taxon>Agaricomycetes</taxon>
        <taxon>Agaricomycetidae</taxon>
        <taxon>Agaricales</taxon>
        <taxon>Marasmiineae</taxon>
        <taxon>Mycenaceae</taxon>
        <taxon>Mycena</taxon>
    </lineage>
</organism>
<keyword evidence="5" id="KW-0067">ATP-binding</keyword>
<dbReference type="Pfam" id="PF02816">
    <property type="entry name" value="Alpha_kinase"/>
    <property type="match status" value="1"/>
</dbReference>
<dbReference type="InterPro" id="IPR004166">
    <property type="entry name" value="a-kinase_dom"/>
</dbReference>
<dbReference type="SMART" id="SM00811">
    <property type="entry name" value="Alpha_kinase"/>
    <property type="match status" value="1"/>
</dbReference>
<evidence type="ECO:0000313" key="8">
    <source>
        <dbReference type="EMBL" id="KAF7317303.1"/>
    </source>
</evidence>
<keyword evidence="1" id="KW-0723">Serine/threonine-protein kinase</keyword>
<keyword evidence="4" id="KW-0418">Kinase</keyword>
<reference evidence="8" key="1">
    <citation type="submission" date="2020-05" db="EMBL/GenBank/DDBJ databases">
        <title>Mycena genomes resolve the evolution of fungal bioluminescence.</title>
        <authorList>
            <person name="Tsai I.J."/>
        </authorList>
    </citation>
    <scope>NUCLEOTIDE SEQUENCE</scope>
    <source>
        <strain evidence="8">110903Hualien_Pintung</strain>
    </source>
</reference>